<evidence type="ECO:0000313" key="2">
    <source>
        <dbReference type="EMBL" id="EEG26747.1"/>
    </source>
</evidence>
<name>C0E3K4_9CORY</name>
<gene>
    <name evidence="2" type="ORF">CORMATOL_01568</name>
</gene>
<evidence type="ECO:0000313" key="3">
    <source>
        <dbReference type="Proteomes" id="UP000006247"/>
    </source>
</evidence>
<dbReference type="HOGENOM" id="CLU_3078885_0_0_11"/>
<comment type="caution">
    <text evidence="2">The sequence shown here is derived from an EMBL/GenBank/DDBJ whole genome shotgun (WGS) entry which is preliminary data.</text>
</comment>
<sequence>MVPTMIPVTAVVVRAALVVAEVEAHADPGAAPTQGVTSATDWRKKSANTLAG</sequence>
<accession>C0E3K4</accession>
<reference evidence="2 3" key="1">
    <citation type="submission" date="2009-01" db="EMBL/GenBank/DDBJ databases">
        <authorList>
            <person name="Fulton L."/>
            <person name="Clifton S."/>
            <person name="Chinwalla A.T."/>
            <person name="Mitreva M."/>
            <person name="Sodergren E."/>
            <person name="Weinstock G."/>
            <person name="Clifton S."/>
            <person name="Dooling D.J."/>
            <person name="Fulton B."/>
            <person name="Minx P."/>
            <person name="Pepin K.H."/>
            <person name="Johnson M."/>
            <person name="Bhonagiri V."/>
            <person name="Nash W.E."/>
            <person name="Mardis E.R."/>
            <person name="Wilson R.K."/>
        </authorList>
    </citation>
    <scope>NUCLEOTIDE SEQUENCE [LARGE SCALE GENOMIC DNA]</scope>
    <source>
        <strain evidence="2 3">ATCC 33806</strain>
    </source>
</reference>
<protein>
    <submittedName>
        <fullName evidence="2">Uncharacterized protein</fullName>
    </submittedName>
</protein>
<dbReference type="EMBL" id="ACEB01000022">
    <property type="protein sequence ID" value="EEG26747.1"/>
    <property type="molecule type" value="Genomic_DNA"/>
</dbReference>
<dbReference type="Proteomes" id="UP000006247">
    <property type="component" value="Unassembled WGS sequence"/>
</dbReference>
<organism evidence="2 3">
    <name type="scientific">Corynebacterium matruchotii ATCC 33806</name>
    <dbReference type="NCBI Taxonomy" id="566549"/>
    <lineage>
        <taxon>Bacteria</taxon>
        <taxon>Bacillati</taxon>
        <taxon>Actinomycetota</taxon>
        <taxon>Actinomycetes</taxon>
        <taxon>Mycobacteriales</taxon>
        <taxon>Corynebacteriaceae</taxon>
        <taxon>Corynebacterium</taxon>
    </lineage>
</organism>
<proteinExistence type="predicted"/>
<evidence type="ECO:0000256" key="1">
    <source>
        <dbReference type="SAM" id="MobiDB-lite"/>
    </source>
</evidence>
<dbReference type="AlphaFoldDB" id="C0E3K4"/>
<feature type="region of interest" description="Disordered" evidence="1">
    <location>
        <begin position="27"/>
        <end position="52"/>
    </location>
</feature>